<proteinExistence type="predicted"/>
<keyword evidence="2" id="KW-0456">Lyase</keyword>
<dbReference type="PANTHER" id="PTHR12192:SF2">
    <property type="entry name" value="GLUTATHIONE-SPECIFIC GAMMA-GLUTAMYLCYCLOTRANSFERASE 2"/>
    <property type="match status" value="1"/>
</dbReference>
<evidence type="ECO:0000256" key="2">
    <source>
        <dbReference type="ARBA" id="ARBA00023239"/>
    </source>
</evidence>
<evidence type="ECO:0000313" key="3">
    <source>
        <dbReference type="EMBL" id="KKB65156.1"/>
    </source>
</evidence>
<dbReference type="GO" id="GO:0016740">
    <property type="term" value="F:transferase activity"/>
    <property type="evidence" value="ECO:0007669"/>
    <property type="project" value="UniProtKB-KW"/>
</dbReference>
<dbReference type="SUPFAM" id="SSF110857">
    <property type="entry name" value="Gamma-glutamyl cyclotransferase-like"/>
    <property type="match status" value="1"/>
</dbReference>
<name>A0A0F5K4V8_9BURK</name>
<keyword evidence="4" id="KW-1185">Reference proteome</keyword>
<keyword evidence="3" id="KW-0808">Transferase</keyword>
<dbReference type="InterPro" id="IPR036568">
    <property type="entry name" value="GGCT-like_sf"/>
</dbReference>
<organism evidence="3 4">
    <name type="scientific">Robbsia andropogonis</name>
    <dbReference type="NCBI Taxonomy" id="28092"/>
    <lineage>
        <taxon>Bacteria</taxon>
        <taxon>Pseudomonadati</taxon>
        <taxon>Pseudomonadota</taxon>
        <taxon>Betaproteobacteria</taxon>
        <taxon>Burkholderiales</taxon>
        <taxon>Burkholderiaceae</taxon>
        <taxon>Robbsia</taxon>
    </lineage>
</organism>
<sequence length="216" mass="23723">MSNLDERDSLAGIYPPPNGAVVHLSEADLAASRRQAFASHAEADDIWIFGYGSLIWNPGLPVLEAVRARVHGYHRGLFMWSRLNRGTAEQPGLVLAIDRGGSCSGMAFRLAFAGSTPHLETLWQREMSLGAYRPAWLSCRLTDGRQVRALSFVIRRDSAAYAGLLPDAVLRHVMRQASGIYGTTREYVEKTVAALRAAGIPDPHLERLLARCVDPT</sequence>
<dbReference type="GO" id="GO:0006751">
    <property type="term" value="P:glutathione catabolic process"/>
    <property type="evidence" value="ECO:0007669"/>
    <property type="project" value="InterPro"/>
</dbReference>
<dbReference type="Proteomes" id="UP000033618">
    <property type="component" value="Unassembled WGS sequence"/>
</dbReference>
<gene>
    <name evidence="3" type="ORF">WM40_00330</name>
</gene>
<evidence type="ECO:0000256" key="1">
    <source>
        <dbReference type="ARBA" id="ARBA00012344"/>
    </source>
</evidence>
<dbReference type="InterPro" id="IPR006840">
    <property type="entry name" value="ChaC"/>
</dbReference>
<dbReference type="GO" id="GO:0061928">
    <property type="term" value="F:glutathione specific gamma-glutamylcyclotransferase activity"/>
    <property type="evidence" value="ECO:0007669"/>
    <property type="project" value="UniProtKB-EC"/>
</dbReference>
<dbReference type="CDD" id="cd06661">
    <property type="entry name" value="GGCT_like"/>
    <property type="match status" value="1"/>
</dbReference>
<dbReference type="Pfam" id="PF04752">
    <property type="entry name" value="ChaC"/>
    <property type="match status" value="1"/>
</dbReference>
<dbReference type="PANTHER" id="PTHR12192">
    <property type="entry name" value="CATION TRANSPORT PROTEIN CHAC-RELATED"/>
    <property type="match status" value="1"/>
</dbReference>
<dbReference type="EMBL" id="LAQU01000001">
    <property type="protein sequence ID" value="KKB65156.1"/>
    <property type="molecule type" value="Genomic_DNA"/>
</dbReference>
<reference evidence="3 4" key="1">
    <citation type="submission" date="2015-03" db="EMBL/GenBank/DDBJ databases">
        <title>Draft Genome Sequence of Burkholderia andropogonis type strain ICMP2807, isolated from Sorghum bicolor.</title>
        <authorList>
            <person name="Lopes-Santos L."/>
            <person name="Castro D.B."/>
            <person name="Ottoboni L.M."/>
            <person name="Park D."/>
            <person name="Weirc B.S."/>
            <person name="Destefano S.A."/>
        </authorList>
    </citation>
    <scope>NUCLEOTIDE SEQUENCE [LARGE SCALE GENOMIC DNA]</scope>
    <source>
        <strain evidence="3 4">ICMP2807</strain>
    </source>
</reference>
<dbReference type="Gene3D" id="3.10.490.10">
    <property type="entry name" value="Gamma-glutamyl cyclotransferase-like"/>
    <property type="match status" value="1"/>
</dbReference>
<accession>A0A0F5K4V8</accession>
<dbReference type="EC" id="4.3.2.7" evidence="1"/>
<comment type="caution">
    <text evidence="3">The sequence shown here is derived from an EMBL/GenBank/DDBJ whole genome shotgun (WGS) entry which is preliminary data.</text>
</comment>
<dbReference type="RefSeq" id="WP_046151849.1">
    <property type="nucleotide sequence ID" value="NZ_CADFGU010000001.1"/>
</dbReference>
<dbReference type="PATRIC" id="fig|28092.6.peg.72"/>
<dbReference type="OrthoDB" id="9795692at2"/>
<dbReference type="STRING" id="28092.WM40_00330"/>
<evidence type="ECO:0000313" key="4">
    <source>
        <dbReference type="Proteomes" id="UP000033618"/>
    </source>
</evidence>
<dbReference type="AlphaFoldDB" id="A0A0F5K4V8"/>
<dbReference type="InterPro" id="IPR013024">
    <property type="entry name" value="GGCT-like"/>
</dbReference>
<dbReference type="GO" id="GO:0005737">
    <property type="term" value="C:cytoplasm"/>
    <property type="evidence" value="ECO:0007669"/>
    <property type="project" value="TreeGrafter"/>
</dbReference>
<protein>
    <recommendedName>
        <fullName evidence="1">glutathione-specific gamma-glutamylcyclotransferase</fullName>
        <ecNumber evidence="1">4.3.2.7</ecNumber>
    </recommendedName>
</protein>